<protein>
    <recommendedName>
        <fullName evidence="6">WD repeat-containing protein 27-like</fullName>
    </recommendedName>
</protein>
<name>A0A1V9Y9C6_ACHHY</name>
<dbReference type="InterPro" id="IPR001680">
    <property type="entry name" value="WD40_rpt"/>
</dbReference>
<keyword evidence="5" id="KW-1185">Reference proteome</keyword>
<evidence type="ECO:0000256" key="3">
    <source>
        <dbReference type="PROSITE-ProRule" id="PRU00221"/>
    </source>
</evidence>
<dbReference type="SUPFAM" id="SSF50998">
    <property type="entry name" value="Quinoprotein alcohol dehydrogenase-like"/>
    <property type="match status" value="1"/>
</dbReference>
<accession>A0A1V9Y9C6</accession>
<dbReference type="CDD" id="cd00200">
    <property type="entry name" value="WD40"/>
    <property type="match status" value="1"/>
</dbReference>
<reference evidence="4 5" key="1">
    <citation type="journal article" date="2014" name="Genome Biol. Evol.">
        <title>The secreted proteins of Achlya hypogyna and Thraustotheca clavata identify the ancestral oomycete secretome and reveal gene acquisitions by horizontal gene transfer.</title>
        <authorList>
            <person name="Misner I."/>
            <person name="Blouin N."/>
            <person name="Leonard G."/>
            <person name="Richards T.A."/>
            <person name="Lane C.E."/>
        </authorList>
    </citation>
    <scope>NUCLEOTIDE SEQUENCE [LARGE SCALE GENOMIC DNA]</scope>
    <source>
        <strain evidence="4 5">ATCC 48635</strain>
    </source>
</reference>
<comment type="caution">
    <text evidence="4">The sequence shown here is derived from an EMBL/GenBank/DDBJ whole genome shotgun (WGS) entry which is preliminary data.</text>
</comment>
<evidence type="ECO:0000313" key="4">
    <source>
        <dbReference type="EMBL" id="OQR82294.1"/>
    </source>
</evidence>
<evidence type="ECO:0000256" key="2">
    <source>
        <dbReference type="ARBA" id="ARBA00022737"/>
    </source>
</evidence>
<dbReference type="Pfam" id="PF00400">
    <property type="entry name" value="WD40"/>
    <property type="match status" value="5"/>
</dbReference>
<evidence type="ECO:0000256" key="1">
    <source>
        <dbReference type="ARBA" id="ARBA00022574"/>
    </source>
</evidence>
<dbReference type="InterPro" id="IPR020472">
    <property type="entry name" value="WD40_PAC1"/>
</dbReference>
<dbReference type="PANTHER" id="PTHR44525">
    <property type="entry name" value="WD REPEAT-CONTAINING PROTEIN 27"/>
    <property type="match status" value="1"/>
</dbReference>
<dbReference type="InterPro" id="IPR011047">
    <property type="entry name" value="Quinoprotein_ADH-like_sf"/>
</dbReference>
<feature type="repeat" description="WD" evidence="3">
    <location>
        <begin position="149"/>
        <end position="191"/>
    </location>
</feature>
<dbReference type="PANTHER" id="PTHR44525:SF1">
    <property type="entry name" value="WD REPEAT-CONTAINING PROTEIN 27"/>
    <property type="match status" value="1"/>
</dbReference>
<dbReference type="InterPro" id="IPR042411">
    <property type="entry name" value="WDR27"/>
</dbReference>
<dbReference type="PROSITE" id="PS50082">
    <property type="entry name" value="WD_REPEATS_2"/>
    <property type="match status" value="4"/>
</dbReference>
<dbReference type="OrthoDB" id="20669at2759"/>
<dbReference type="PROSITE" id="PS50294">
    <property type="entry name" value="WD_REPEATS_REGION"/>
    <property type="match status" value="3"/>
</dbReference>
<evidence type="ECO:0008006" key="6">
    <source>
        <dbReference type="Google" id="ProtNLM"/>
    </source>
</evidence>
<gene>
    <name evidence="4" type="ORF">ACHHYP_16266</name>
</gene>
<proteinExistence type="predicted"/>
<keyword evidence="1 3" id="KW-0853">WD repeat</keyword>
<dbReference type="AlphaFoldDB" id="A0A1V9Y9C6"/>
<dbReference type="EMBL" id="JNBR01002501">
    <property type="protein sequence ID" value="OQR82294.1"/>
    <property type="molecule type" value="Genomic_DNA"/>
</dbReference>
<dbReference type="PRINTS" id="PR00320">
    <property type="entry name" value="GPROTEINBRPT"/>
</dbReference>
<organism evidence="4 5">
    <name type="scientific">Achlya hypogyna</name>
    <name type="common">Oomycete</name>
    <name type="synonym">Protoachlya hypogyna</name>
    <dbReference type="NCBI Taxonomy" id="1202772"/>
    <lineage>
        <taxon>Eukaryota</taxon>
        <taxon>Sar</taxon>
        <taxon>Stramenopiles</taxon>
        <taxon>Oomycota</taxon>
        <taxon>Saprolegniomycetes</taxon>
        <taxon>Saprolegniales</taxon>
        <taxon>Achlyaceae</taxon>
        <taxon>Achlya</taxon>
    </lineage>
</organism>
<dbReference type="Proteomes" id="UP000243579">
    <property type="component" value="Unassembled WGS sequence"/>
</dbReference>
<evidence type="ECO:0000313" key="5">
    <source>
        <dbReference type="Proteomes" id="UP000243579"/>
    </source>
</evidence>
<keyword evidence="2" id="KW-0677">Repeat</keyword>
<dbReference type="InterPro" id="IPR015943">
    <property type="entry name" value="WD40/YVTN_repeat-like_dom_sf"/>
</dbReference>
<feature type="repeat" description="WD" evidence="3">
    <location>
        <begin position="810"/>
        <end position="848"/>
    </location>
</feature>
<sequence>MALVPGASRQWTPTATVTCACASSRYVCTALEYRDCVVLQLWKNELGSADAMPGLVELSAHTDRVQLATFHETPTVHLLCTVSSDCVVVWRIVCGNGGSFDVHRLSLLESPRSEVTAVAFDASGTLIAVALAKQVEVLQVQTRAVFVTLEGHSAKITSCLFHPCQVHLLVTASEDRTFKIWDLSAQTLLFQSAVLSAYAILHVAVHPITGDIACAFGDGLLKVFDATKFGNELATVAQQLDKVLDATQNVVSSLPPWARSQRATESAQARALVKANATLDPVPVMLPGMEHLIEPMHETTCTVLALAYIASATSGDADAVQPFVDAAHLLLVPTVNYLLSVNAFSYDVRVVRAFQDDTDVSIGLAKHVMLRPAASTCDVWVLSAFVPRITYMRVSTGVLSAERPQANQEASLTVLSMFPLTQPPPTSVLLQSFGPPAPVKKASKLDQPITYRSSIPSSGYGAAKPKSLSLKFKGLAKGKKSMAVPKEPPRHLAEYPVDSAMPTAHLSTVPHRKVHEMGINQIDFAPDGQSVATAANDKLAQVFSLRKPGSHVFVGHDKAVRTVQWSHSNKLLLTSSADTTARVWVAGNDVASLVLPPPSTKVHKIDDVTSARFYFMDKFVALTVGNALKLILIDVDFAHALGCIKQAKKTSDLARLENHSKAKVVASYRFEAVQSLTSLASPNAFLSHLLVTTGSDKSVRIVDAAVGKTVRVMHGAHTRAAHSVVLPHASRFVNHPPNFYDLMLTGACDSTVHLWDIRADNCIMRFAEHLNRVHPVGLAFSPCMRYVATGSEDKVAYLYDVRMGRSVAKLHGHTDVVAAVAFNPLVPQLATASLDGTVRFYGESSRDE</sequence>
<dbReference type="SMART" id="SM00320">
    <property type="entry name" value="WD40"/>
    <property type="match status" value="10"/>
</dbReference>
<dbReference type="Gene3D" id="2.130.10.10">
    <property type="entry name" value="YVTN repeat-like/Quinoprotein amine dehydrogenase"/>
    <property type="match status" value="3"/>
</dbReference>
<feature type="repeat" description="WD" evidence="3">
    <location>
        <begin position="742"/>
        <end position="765"/>
    </location>
</feature>
<feature type="repeat" description="WD" evidence="3">
    <location>
        <begin position="553"/>
        <end position="584"/>
    </location>
</feature>
<dbReference type="STRING" id="1202772.A0A1V9Y9C6"/>